<comment type="caution">
    <text evidence="2">The sequence shown here is derived from an EMBL/GenBank/DDBJ whole genome shotgun (WGS) entry which is preliminary data.</text>
</comment>
<reference evidence="2 3" key="1">
    <citation type="submission" date="2024-02" db="EMBL/GenBank/DDBJ databases">
        <title>A novel Gemmatimonadota bacterium.</title>
        <authorList>
            <person name="Du Z.-J."/>
            <person name="Ye Y.-Q."/>
        </authorList>
    </citation>
    <scope>NUCLEOTIDE SEQUENCE [LARGE SCALE GENOMIC DNA]</scope>
    <source>
        <strain evidence="2 3">DH-20</strain>
    </source>
</reference>
<dbReference type="SUPFAM" id="SSF55136">
    <property type="entry name" value="Probable bacterial effector-binding domain"/>
    <property type="match status" value="1"/>
</dbReference>
<dbReference type="Proteomes" id="UP001484239">
    <property type="component" value="Unassembled WGS sequence"/>
</dbReference>
<keyword evidence="3" id="KW-1185">Reference proteome</keyword>
<feature type="domain" description="AraC effector-binding" evidence="1">
    <location>
        <begin position="2"/>
        <end position="152"/>
    </location>
</feature>
<dbReference type="RefSeq" id="WP_405275166.1">
    <property type="nucleotide sequence ID" value="NZ_CP144380.1"/>
</dbReference>
<evidence type="ECO:0000313" key="2">
    <source>
        <dbReference type="EMBL" id="MEK9500303.1"/>
    </source>
</evidence>
<sequence length="152" mass="16633">MSDVELTQEMPRPFVGIRRKVHTSELPTYFAEVLPKVMRWVYARGATPASAPIAVWCAMDMESGVADVHAGCFVDGELDGEGEITTGVTSGGDVLRVVHQGGYDTMGESWGRVYGRAKELGRRPGVGWEIYVDDPTAVPAEELRTEIHLPVE</sequence>
<proteinExistence type="predicted"/>
<evidence type="ECO:0000313" key="3">
    <source>
        <dbReference type="Proteomes" id="UP001484239"/>
    </source>
</evidence>
<gene>
    <name evidence="2" type="ORF">WI372_04885</name>
</gene>
<name>A0ABU9E843_9BACT</name>
<dbReference type="Pfam" id="PF06445">
    <property type="entry name" value="GyrI-like"/>
    <property type="match status" value="1"/>
</dbReference>
<dbReference type="EMBL" id="JBBHLI010000002">
    <property type="protein sequence ID" value="MEK9500303.1"/>
    <property type="molecule type" value="Genomic_DNA"/>
</dbReference>
<protein>
    <submittedName>
        <fullName evidence="2">GyrI-like domain-containing protein</fullName>
    </submittedName>
</protein>
<dbReference type="Gene3D" id="3.20.80.10">
    <property type="entry name" value="Regulatory factor, effector binding domain"/>
    <property type="match status" value="1"/>
</dbReference>
<dbReference type="InterPro" id="IPR011256">
    <property type="entry name" value="Reg_factor_effector_dom_sf"/>
</dbReference>
<dbReference type="SMART" id="SM00871">
    <property type="entry name" value="AraC_E_bind"/>
    <property type="match status" value="1"/>
</dbReference>
<dbReference type="InterPro" id="IPR029442">
    <property type="entry name" value="GyrI-like"/>
</dbReference>
<evidence type="ECO:0000259" key="1">
    <source>
        <dbReference type="SMART" id="SM00871"/>
    </source>
</evidence>
<dbReference type="InterPro" id="IPR010499">
    <property type="entry name" value="AraC_E-bd"/>
</dbReference>
<accession>A0ABU9E843</accession>
<organism evidence="2 3">
    <name type="scientific">Gaopeijia maritima</name>
    <dbReference type="NCBI Taxonomy" id="3119007"/>
    <lineage>
        <taxon>Bacteria</taxon>
        <taxon>Pseudomonadati</taxon>
        <taxon>Gemmatimonadota</taxon>
        <taxon>Longimicrobiia</taxon>
        <taxon>Gaopeijiales</taxon>
        <taxon>Gaopeijiaceae</taxon>
        <taxon>Gaopeijia</taxon>
    </lineage>
</organism>